<comment type="caution">
    <text evidence="1">The sequence shown here is derived from an EMBL/GenBank/DDBJ whole genome shotgun (WGS) entry which is preliminary data.</text>
</comment>
<dbReference type="EMBL" id="JAMLDX010000037">
    <property type="protein sequence ID" value="MCP3733215.1"/>
    <property type="molecule type" value="Genomic_DNA"/>
</dbReference>
<dbReference type="Proteomes" id="UP001139451">
    <property type="component" value="Unassembled WGS sequence"/>
</dbReference>
<dbReference type="InterPro" id="IPR029063">
    <property type="entry name" value="SAM-dependent_MTases_sf"/>
</dbReference>
<dbReference type="SUPFAM" id="SSF53335">
    <property type="entry name" value="S-adenosyl-L-methionine-dependent methyltransferases"/>
    <property type="match status" value="1"/>
</dbReference>
<accession>A0A9X2HWC1</accession>
<evidence type="ECO:0000313" key="1">
    <source>
        <dbReference type="EMBL" id="MCP3733215.1"/>
    </source>
</evidence>
<dbReference type="RefSeq" id="WP_254297414.1">
    <property type="nucleotide sequence ID" value="NZ_JAMLDX010000037.1"/>
</dbReference>
<keyword evidence="2" id="KW-1185">Reference proteome</keyword>
<proteinExistence type="predicted"/>
<evidence type="ECO:0000313" key="2">
    <source>
        <dbReference type="Proteomes" id="UP001139451"/>
    </source>
</evidence>
<dbReference type="AlphaFoldDB" id="A0A9X2HWC1"/>
<protein>
    <recommendedName>
        <fullName evidence="3">Methyltransferase domain-containing protein</fullName>
    </recommendedName>
</protein>
<organism evidence="1 2">
    <name type="scientific">Sphingomonas tagetis</name>
    <dbReference type="NCBI Taxonomy" id="2949092"/>
    <lineage>
        <taxon>Bacteria</taxon>
        <taxon>Pseudomonadati</taxon>
        <taxon>Pseudomonadota</taxon>
        <taxon>Alphaproteobacteria</taxon>
        <taxon>Sphingomonadales</taxon>
        <taxon>Sphingomonadaceae</taxon>
        <taxon>Sphingomonas</taxon>
    </lineage>
</organism>
<gene>
    <name evidence="1" type="ORF">M9978_22685</name>
</gene>
<sequence>MAGRQLRLAGTNPAVRPAVIRLPYNAVRISLDSALGLEDRRTMGAARSWQTRLKQGLQAHWRRRRMAVFAEAIRAAPAASVIDIGGLPELWRLVPRRPKVTLLNLPGSFDQLTEEQRSGFDFIEGSIFEHAEVTVNFDIAFSNSVLEHIGPSDKQSRFAQIVSKAPAYWIQVPSPSFPIEQHCHAALWWQRGDRLREKAMRRWCIRGDEVSARFMRDTRPIYRSTLARLFPDANIASERVCGFEKSLYAFRALDAS</sequence>
<reference evidence="1" key="1">
    <citation type="submission" date="2022-05" db="EMBL/GenBank/DDBJ databases">
        <title>Sphingomonas sp. strain MG17 Genome sequencing and assembly.</title>
        <authorList>
            <person name="Kim I."/>
        </authorList>
    </citation>
    <scope>NUCLEOTIDE SEQUENCE</scope>
    <source>
        <strain evidence="1">MG17</strain>
    </source>
</reference>
<name>A0A9X2HWC1_9SPHN</name>
<dbReference type="Gene3D" id="3.40.50.150">
    <property type="entry name" value="Vaccinia Virus protein VP39"/>
    <property type="match status" value="1"/>
</dbReference>
<evidence type="ECO:0008006" key="3">
    <source>
        <dbReference type="Google" id="ProtNLM"/>
    </source>
</evidence>